<keyword evidence="2" id="KW-1185">Reference proteome</keyword>
<sequence length="204" mass="23027">MSKMPYTPHCTATPKCTFCAPLYTDLYPRFGPSKLTLPTPKTYPILFTNTFNLTLTPASLQTFSAIEDMESIIESFILENSFPEYRDIRVPVYRLLTITDSPGHSHDAETVMKLMKENTKAKEASPSASLALTLTLLIDFPEKQHIGPEKMGWLFGEFPAVPNSSWERRGPEEGEARHASLARLEFWREVLRAEGEGRVVFGPE</sequence>
<dbReference type="AlphaFoldDB" id="A0A0U5C7L6"/>
<evidence type="ECO:0000313" key="2">
    <source>
        <dbReference type="Proteomes" id="UP000054771"/>
    </source>
</evidence>
<reference evidence="2" key="1">
    <citation type="journal article" date="2016" name="Genome Announc.">
        <title>Draft genome sequences of fungus Aspergillus calidoustus.</title>
        <authorList>
            <person name="Horn F."/>
            <person name="Linde J."/>
            <person name="Mattern D.J."/>
            <person name="Walther G."/>
            <person name="Guthke R."/>
            <person name="Scherlach K."/>
            <person name="Martin K."/>
            <person name="Brakhage A.A."/>
            <person name="Petzke L."/>
            <person name="Valiante V."/>
        </authorList>
    </citation>
    <scope>NUCLEOTIDE SEQUENCE [LARGE SCALE GENOMIC DNA]</scope>
    <source>
        <strain evidence="2">SF006504</strain>
    </source>
</reference>
<organism evidence="1 2">
    <name type="scientific">Aspergillus calidoustus</name>
    <dbReference type="NCBI Taxonomy" id="454130"/>
    <lineage>
        <taxon>Eukaryota</taxon>
        <taxon>Fungi</taxon>
        <taxon>Dikarya</taxon>
        <taxon>Ascomycota</taxon>
        <taxon>Pezizomycotina</taxon>
        <taxon>Eurotiomycetes</taxon>
        <taxon>Eurotiomycetidae</taxon>
        <taxon>Eurotiales</taxon>
        <taxon>Aspergillaceae</taxon>
        <taxon>Aspergillus</taxon>
        <taxon>Aspergillus subgen. Nidulantes</taxon>
    </lineage>
</organism>
<dbReference type="OrthoDB" id="10356709at2759"/>
<proteinExistence type="predicted"/>
<dbReference type="EMBL" id="CDMC01000004">
    <property type="protein sequence ID" value="CEL04620.1"/>
    <property type="molecule type" value="Genomic_DNA"/>
</dbReference>
<gene>
    <name evidence="1" type="ORF">ASPCAL05748</name>
</gene>
<accession>A0A0U5C7L6</accession>
<name>A0A0U5C7L6_ASPCI</name>
<evidence type="ECO:0000313" key="1">
    <source>
        <dbReference type="EMBL" id="CEL04620.1"/>
    </source>
</evidence>
<dbReference type="Proteomes" id="UP000054771">
    <property type="component" value="Unassembled WGS sequence"/>
</dbReference>
<protein>
    <submittedName>
        <fullName evidence="1">Uncharacterized protein</fullName>
    </submittedName>
</protein>